<name>N6UWR9_9HYPH</name>
<dbReference type="PATRIC" id="fig|363754.4.peg.4051"/>
<organism evidence="1 2">
    <name type="scientific">Rhizobium freirei PRF 81</name>
    <dbReference type="NCBI Taxonomy" id="363754"/>
    <lineage>
        <taxon>Bacteria</taxon>
        <taxon>Pseudomonadati</taxon>
        <taxon>Pseudomonadota</taxon>
        <taxon>Alphaproteobacteria</taxon>
        <taxon>Hyphomicrobiales</taxon>
        <taxon>Rhizobiaceae</taxon>
        <taxon>Rhizobium/Agrobacterium group</taxon>
        <taxon>Rhizobium</taxon>
    </lineage>
</organism>
<comment type="caution">
    <text evidence="1">The sequence shown here is derived from an EMBL/GenBank/DDBJ whole genome shotgun (WGS) entry which is preliminary data.</text>
</comment>
<evidence type="ECO:0000313" key="1">
    <source>
        <dbReference type="EMBL" id="ENN86095.1"/>
    </source>
</evidence>
<proteinExistence type="predicted"/>
<protein>
    <submittedName>
        <fullName evidence="1">Uncharacterized protein</fullName>
    </submittedName>
</protein>
<evidence type="ECO:0000313" key="2">
    <source>
        <dbReference type="Proteomes" id="UP000012429"/>
    </source>
</evidence>
<keyword evidence="2" id="KW-1185">Reference proteome</keyword>
<dbReference type="EMBL" id="AQHN01000072">
    <property type="protein sequence ID" value="ENN86095.1"/>
    <property type="molecule type" value="Genomic_DNA"/>
</dbReference>
<gene>
    <name evidence="1" type="ORF">RHSP_32211</name>
</gene>
<accession>N6UWR9</accession>
<dbReference type="AlphaFoldDB" id="N6UWR9"/>
<dbReference type="Proteomes" id="UP000012429">
    <property type="component" value="Unassembled WGS sequence"/>
</dbReference>
<reference evidence="1 2" key="1">
    <citation type="journal article" date="2012" name="BMC Genomics">
        <title>Genomic basis of broad host range and environmental adaptability of Rhizobium tropici CIAT 899 and Rhizobium sp. PRF 81 which are used in inoculants for common bean (Phaseolus vulgaris L.).</title>
        <authorList>
            <person name="Ormeno-Orrillo E."/>
            <person name="Menna P."/>
            <person name="Almeida L.G."/>
            <person name="Ollero F.J."/>
            <person name="Nicolas M.F."/>
            <person name="Pains Rodrigues E."/>
            <person name="Shigueyoshi Nakatani A."/>
            <person name="Silva Batista J.S."/>
            <person name="Oliveira Chueire L.M."/>
            <person name="Souza R.C."/>
            <person name="Ribeiro Vasconcelos A.T."/>
            <person name="Megias M."/>
            <person name="Hungria M."/>
            <person name="Martinez-Romero E."/>
        </authorList>
    </citation>
    <scope>NUCLEOTIDE SEQUENCE [LARGE SCALE GENOMIC DNA]</scope>
    <source>
        <strain evidence="1 2">PRF 81</strain>
    </source>
</reference>
<sequence length="136" mass="14768">MIEKVGWAISNVALWSRINDWSSDKADGFPIEICRYGIDGEPEIVVVRRFPRDVGETQALTMVVMEERARAAIEAIREPTALMVAAGLLQSNRDDIDLTENEVAGIFQAMLDAALQEGKETGGLGGILLKPRGGAI</sequence>